<dbReference type="PANTHER" id="PTHR47981">
    <property type="entry name" value="RAB FAMILY"/>
    <property type="match status" value="1"/>
</dbReference>
<evidence type="ECO:0000313" key="5">
    <source>
        <dbReference type="Proteomes" id="UP000692954"/>
    </source>
</evidence>
<dbReference type="Pfam" id="PF00071">
    <property type="entry name" value="Ras"/>
    <property type="match status" value="1"/>
</dbReference>
<sequence>MDNKKIFKLGIVGNQGVGKTTLILRVAEKKFYEKVSCGVSVDFRTVKDYKVNGESVKLNIFDIAGLARNSDLAISFIKDASALALAFNLSALEYYNEDFNQGENLEQQIKLWTEKIYNNSALNIPVLILGCQLDKVQERKQILESVNDELERVLKDCHKLNIVKNKKQQLIYFPTSSKTEEGIDDFFQIWAQEACQIQKQYGSKLSNDSLIKKKPNDNDQCC</sequence>
<dbReference type="SMART" id="SM00173">
    <property type="entry name" value="RAS"/>
    <property type="match status" value="1"/>
</dbReference>
<proteinExistence type="inferred from homology"/>
<dbReference type="PROSITE" id="PS51419">
    <property type="entry name" value="RAB"/>
    <property type="match status" value="1"/>
</dbReference>
<reference evidence="4" key="1">
    <citation type="submission" date="2021-01" db="EMBL/GenBank/DDBJ databases">
        <authorList>
            <consortium name="Genoscope - CEA"/>
            <person name="William W."/>
        </authorList>
    </citation>
    <scope>NUCLEOTIDE SEQUENCE</scope>
</reference>
<keyword evidence="5" id="KW-1185">Reference proteome</keyword>
<evidence type="ECO:0000256" key="3">
    <source>
        <dbReference type="ARBA" id="ARBA00023134"/>
    </source>
</evidence>
<dbReference type="SMART" id="SM00175">
    <property type="entry name" value="RAB"/>
    <property type="match status" value="1"/>
</dbReference>
<name>A0A8S1PR13_9CILI</name>
<gene>
    <name evidence="4" type="ORF">PSON_ATCC_30995.1.T0840195</name>
</gene>
<comment type="similarity">
    <text evidence="1">Belongs to the small GTPase superfamily. Rab family.</text>
</comment>
<organism evidence="4 5">
    <name type="scientific">Paramecium sonneborni</name>
    <dbReference type="NCBI Taxonomy" id="65129"/>
    <lineage>
        <taxon>Eukaryota</taxon>
        <taxon>Sar</taxon>
        <taxon>Alveolata</taxon>
        <taxon>Ciliophora</taxon>
        <taxon>Intramacronucleata</taxon>
        <taxon>Oligohymenophorea</taxon>
        <taxon>Peniculida</taxon>
        <taxon>Parameciidae</taxon>
        <taxon>Paramecium</taxon>
    </lineage>
</organism>
<dbReference type="GO" id="GO:0005525">
    <property type="term" value="F:GTP binding"/>
    <property type="evidence" value="ECO:0007669"/>
    <property type="project" value="UniProtKB-KW"/>
</dbReference>
<accession>A0A8S1PR13</accession>
<dbReference type="NCBIfam" id="TIGR00231">
    <property type="entry name" value="small_GTP"/>
    <property type="match status" value="1"/>
</dbReference>
<protein>
    <submittedName>
        <fullName evidence="4">Uncharacterized protein</fullName>
    </submittedName>
</protein>
<evidence type="ECO:0000256" key="2">
    <source>
        <dbReference type="ARBA" id="ARBA00022741"/>
    </source>
</evidence>
<dbReference type="Proteomes" id="UP000692954">
    <property type="component" value="Unassembled WGS sequence"/>
</dbReference>
<dbReference type="GO" id="GO:0003924">
    <property type="term" value="F:GTPase activity"/>
    <property type="evidence" value="ECO:0007669"/>
    <property type="project" value="InterPro"/>
</dbReference>
<evidence type="ECO:0000313" key="4">
    <source>
        <dbReference type="EMBL" id="CAD8105516.1"/>
    </source>
</evidence>
<dbReference type="OrthoDB" id="302118at2759"/>
<dbReference type="InterPro" id="IPR005225">
    <property type="entry name" value="Small_GTP-bd"/>
</dbReference>
<comment type="caution">
    <text evidence="4">The sequence shown here is derived from an EMBL/GenBank/DDBJ whole genome shotgun (WGS) entry which is preliminary data.</text>
</comment>
<evidence type="ECO:0000256" key="1">
    <source>
        <dbReference type="ARBA" id="ARBA00006270"/>
    </source>
</evidence>
<dbReference type="InterPro" id="IPR001806">
    <property type="entry name" value="Small_GTPase"/>
</dbReference>
<keyword evidence="3" id="KW-0342">GTP-binding</keyword>
<keyword evidence="2" id="KW-0547">Nucleotide-binding</keyword>
<dbReference type="EMBL" id="CAJJDN010000084">
    <property type="protein sequence ID" value="CAD8105516.1"/>
    <property type="molecule type" value="Genomic_DNA"/>
</dbReference>
<dbReference type="PANTHER" id="PTHR47981:SF20">
    <property type="entry name" value="RAS-RELATED PROTEIN RAB-7A"/>
    <property type="match status" value="1"/>
</dbReference>
<dbReference type="AlphaFoldDB" id="A0A8S1PR13"/>